<proteinExistence type="predicted"/>
<feature type="transmembrane region" description="Helical" evidence="8">
    <location>
        <begin position="227"/>
        <end position="252"/>
    </location>
</feature>
<keyword evidence="6 8" id="KW-0472">Membrane</keyword>
<dbReference type="PANTHER" id="PTHR23517">
    <property type="entry name" value="RESISTANCE PROTEIN MDTM, PUTATIVE-RELATED-RELATED"/>
    <property type="match status" value="1"/>
</dbReference>
<dbReference type="InterPro" id="IPR036259">
    <property type="entry name" value="MFS_trans_sf"/>
</dbReference>
<feature type="transmembrane region" description="Helical" evidence="8">
    <location>
        <begin position="118"/>
        <end position="139"/>
    </location>
</feature>
<evidence type="ECO:0000313" key="10">
    <source>
        <dbReference type="EMBL" id="MBB5431047.1"/>
    </source>
</evidence>
<gene>
    <name evidence="10" type="ORF">HDA36_001131</name>
</gene>
<dbReference type="GO" id="GO:0005886">
    <property type="term" value="C:plasma membrane"/>
    <property type="evidence" value="ECO:0007669"/>
    <property type="project" value="UniProtKB-SubCell"/>
</dbReference>
<feature type="transmembrane region" description="Helical" evidence="8">
    <location>
        <begin position="315"/>
        <end position="338"/>
    </location>
</feature>
<reference evidence="10 11" key="1">
    <citation type="submission" date="2020-08" db="EMBL/GenBank/DDBJ databases">
        <title>Sequencing the genomes of 1000 actinobacteria strains.</title>
        <authorList>
            <person name="Klenk H.-P."/>
        </authorList>
    </citation>
    <scope>NUCLEOTIDE SEQUENCE [LARGE SCALE GENOMIC DNA]</scope>
    <source>
        <strain evidence="10 11">DSM 44551</strain>
    </source>
</reference>
<feature type="compositionally biased region" description="Low complexity" evidence="7">
    <location>
        <begin position="448"/>
        <end position="458"/>
    </location>
</feature>
<dbReference type="Proteomes" id="UP000572635">
    <property type="component" value="Unassembled WGS sequence"/>
</dbReference>
<feature type="transmembrane region" description="Helical" evidence="8">
    <location>
        <begin position="93"/>
        <end position="112"/>
    </location>
</feature>
<feature type="transmembrane region" description="Helical" evidence="8">
    <location>
        <begin position="61"/>
        <end position="81"/>
    </location>
</feature>
<keyword evidence="5 8" id="KW-1133">Transmembrane helix</keyword>
<dbReference type="EMBL" id="JACHDB010000001">
    <property type="protein sequence ID" value="MBB5431047.1"/>
    <property type="molecule type" value="Genomic_DNA"/>
</dbReference>
<dbReference type="PROSITE" id="PS50850">
    <property type="entry name" value="MFS"/>
    <property type="match status" value="1"/>
</dbReference>
<keyword evidence="4 8" id="KW-0812">Transmembrane</keyword>
<evidence type="ECO:0000256" key="6">
    <source>
        <dbReference type="ARBA" id="ARBA00023136"/>
    </source>
</evidence>
<dbReference type="GO" id="GO:0022857">
    <property type="term" value="F:transmembrane transporter activity"/>
    <property type="evidence" value="ECO:0007669"/>
    <property type="project" value="InterPro"/>
</dbReference>
<keyword evidence="3" id="KW-1003">Cell membrane</keyword>
<accession>A0A7W8QIE1</accession>
<name>A0A7W8QIE1_9ACTN</name>
<dbReference type="PANTHER" id="PTHR23517:SF13">
    <property type="entry name" value="MAJOR FACILITATOR SUPERFAMILY MFS_1"/>
    <property type="match status" value="1"/>
</dbReference>
<evidence type="ECO:0000259" key="9">
    <source>
        <dbReference type="PROSITE" id="PS50850"/>
    </source>
</evidence>
<feature type="transmembrane region" description="Helical" evidence="8">
    <location>
        <begin position="350"/>
        <end position="375"/>
    </location>
</feature>
<comment type="subcellular location">
    <subcellularLocation>
        <location evidence="1">Cell membrane</location>
        <topology evidence="1">Multi-pass membrane protein</topology>
    </subcellularLocation>
</comment>
<organism evidence="10 11">
    <name type="scientific">Nocardiopsis composta</name>
    <dbReference type="NCBI Taxonomy" id="157465"/>
    <lineage>
        <taxon>Bacteria</taxon>
        <taxon>Bacillati</taxon>
        <taxon>Actinomycetota</taxon>
        <taxon>Actinomycetes</taxon>
        <taxon>Streptosporangiales</taxon>
        <taxon>Nocardiopsidaceae</taxon>
        <taxon>Nocardiopsis</taxon>
    </lineage>
</organism>
<dbReference type="CDD" id="cd06174">
    <property type="entry name" value="MFS"/>
    <property type="match status" value="1"/>
</dbReference>
<evidence type="ECO:0000256" key="2">
    <source>
        <dbReference type="ARBA" id="ARBA00022448"/>
    </source>
</evidence>
<feature type="transmembrane region" description="Helical" evidence="8">
    <location>
        <begin position="290"/>
        <end position="309"/>
    </location>
</feature>
<dbReference type="InterPro" id="IPR050171">
    <property type="entry name" value="MFS_Transporters"/>
</dbReference>
<evidence type="ECO:0000256" key="7">
    <source>
        <dbReference type="SAM" id="MobiDB-lite"/>
    </source>
</evidence>
<evidence type="ECO:0000313" key="11">
    <source>
        <dbReference type="Proteomes" id="UP000572635"/>
    </source>
</evidence>
<feature type="transmembrane region" description="Helical" evidence="8">
    <location>
        <begin position="176"/>
        <end position="194"/>
    </location>
</feature>
<dbReference type="SUPFAM" id="SSF103473">
    <property type="entry name" value="MFS general substrate transporter"/>
    <property type="match status" value="1"/>
</dbReference>
<feature type="transmembrane region" description="Helical" evidence="8">
    <location>
        <begin position="151"/>
        <end position="170"/>
    </location>
</feature>
<comment type="caution">
    <text evidence="10">The sequence shown here is derived from an EMBL/GenBank/DDBJ whole genome shotgun (WGS) entry which is preliminary data.</text>
</comment>
<keyword evidence="11" id="KW-1185">Reference proteome</keyword>
<evidence type="ECO:0000256" key="8">
    <source>
        <dbReference type="SAM" id="Phobius"/>
    </source>
</evidence>
<feature type="region of interest" description="Disordered" evidence="7">
    <location>
        <begin position="419"/>
        <end position="458"/>
    </location>
</feature>
<feature type="transmembrane region" description="Helical" evidence="8">
    <location>
        <begin position="381"/>
        <end position="403"/>
    </location>
</feature>
<feature type="transmembrane region" description="Helical" evidence="8">
    <location>
        <begin position="258"/>
        <end position="278"/>
    </location>
</feature>
<dbReference type="Gene3D" id="1.20.1250.20">
    <property type="entry name" value="MFS general substrate transporter like domains"/>
    <property type="match status" value="1"/>
</dbReference>
<dbReference type="Pfam" id="PF07690">
    <property type="entry name" value="MFS_1"/>
    <property type="match status" value="1"/>
</dbReference>
<evidence type="ECO:0000256" key="1">
    <source>
        <dbReference type="ARBA" id="ARBA00004651"/>
    </source>
</evidence>
<keyword evidence="2" id="KW-0813">Transport</keyword>
<feature type="domain" description="Major facilitator superfamily (MFS) profile" evidence="9">
    <location>
        <begin position="24"/>
        <end position="406"/>
    </location>
</feature>
<dbReference type="AlphaFoldDB" id="A0A7W8QIE1"/>
<protein>
    <submittedName>
        <fullName evidence="10">MFS family permease</fullName>
    </submittedName>
</protein>
<dbReference type="InterPro" id="IPR020846">
    <property type="entry name" value="MFS_dom"/>
</dbReference>
<evidence type="ECO:0000256" key="4">
    <source>
        <dbReference type="ARBA" id="ARBA00022692"/>
    </source>
</evidence>
<dbReference type="InterPro" id="IPR011701">
    <property type="entry name" value="MFS"/>
</dbReference>
<sequence length="458" mass="45925">MMFTKRRSAADPRPLADRLHAAERFPETAVGVFVLVVLTAGAYLPSPLYPGYQQAFGAGDLVMTLTYATFALVSAPALLLFGPASDALGPVPVLRMSIAAAAVGSVCFALASGPGWLIAGRAAQGLALGAATGAAGALIASRRPASGGRKAAVVASAAFLAGTAAGPVASGLLAEYAPAPLVLPFALHLVLLWIGRRRVTALAAAPGARVRRWRPTRPQIPAAVRPLFCAAALTGFLAWTAAGLFLSVIPVLLDRAGLGNLAVIGGVLGTVLVCSLLTQPLVAAVGARTAQLTGLAAVFASLVMLVLSAEGPVPLTLAAAVVAGTGHGLAYGGAAAAVEEAVPGERRGAVTGALYLAFYLGAGLPAIVIGLLALAVPLAAATAWVTAAAALLVPVAGAAVVAARRRRVTAIPEPALVSRTAPPAPAAPARPGLAVREVSRGPRRRRLSSAPGRTRCRR</sequence>
<evidence type="ECO:0000256" key="3">
    <source>
        <dbReference type="ARBA" id="ARBA00022475"/>
    </source>
</evidence>
<feature type="transmembrane region" description="Helical" evidence="8">
    <location>
        <begin position="28"/>
        <end position="49"/>
    </location>
</feature>
<evidence type="ECO:0000256" key="5">
    <source>
        <dbReference type="ARBA" id="ARBA00022989"/>
    </source>
</evidence>